<dbReference type="Gene3D" id="2.40.50.1020">
    <property type="entry name" value="LytTr DNA-binding domain"/>
    <property type="match status" value="1"/>
</dbReference>
<dbReference type="EMBL" id="DXBF01000007">
    <property type="protein sequence ID" value="HIZ61261.1"/>
    <property type="molecule type" value="Genomic_DNA"/>
</dbReference>
<dbReference type="InterPro" id="IPR007492">
    <property type="entry name" value="LytTR_DNA-bd_dom"/>
</dbReference>
<dbReference type="Pfam" id="PF00072">
    <property type="entry name" value="Response_reg"/>
    <property type="match status" value="1"/>
</dbReference>
<proteinExistence type="predicted"/>
<dbReference type="Pfam" id="PF04397">
    <property type="entry name" value="LytTR"/>
    <property type="match status" value="1"/>
</dbReference>
<evidence type="ECO:0000256" key="2">
    <source>
        <dbReference type="ARBA" id="ARBA00024867"/>
    </source>
</evidence>
<reference evidence="5" key="2">
    <citation type="submission" date="2021-04" db="EMBL/GenBank/DDBJ databases">
        <authorList>
            <person name="Gilroy R."/>
        </authorList>
    </citation>
    <scope>NUCLEOTIDE SEQUENCE</scope>
    <source>
        <strain evidence="5">CHK188-11489</strain>
    </source>
</reference>
<evidence type="ECO:0000313" key="5">
    <source>
        <dbReference type="EMBL" id="HIZ61261.1"/>
    </source>
</evidence>
<dbReference type="InterPro" id="IPR011006">
    <property type="entry name" value="CheY-like_superfamily"/>
</dbReference>
<dbReference type="SMART" id="SM00850">
    <property type="entry name" value="LytTR"/>
    <property type="match status" value="1"/>
</dbReference>
<reference evidence="5" key="1">
    <citation type="journal article" date="2021" name="PeerJ">
        <title>Extensive microbial diversity within the chicken gut microbiome revealed by metagenomics and culture.</title>
        <authorList>
            <person name="Gilroy R."/>
            <person name="Ravi A."/>
            <person name="Getino M."/>
            <person name="Pursley I."/>
            <person name="Horton D.L."/>
            <person name="Alikhan N.F."/>
            <person name="Baker D."/>
            <person name="Gharbi K."/>
            <person name="Hall N."/>
            <person name="Watson M."/>
            <person name="Adriaenssens E.M."/>
            <person name="Foster-Nyarko E."/>
            <person name="Jarju S."/>
            <person name="Secka A."/>
            <person name="Antonio M."/>
            <person name="Oren A."/>
            <person name="Chaudhuri R.R."/>
            <person name="La Ragione R."/>
            <person name="Hildebrand F."/>
            <person name="Pallen M.J."/>
        </authorList>
    </citation>
    <scope>NUCLEOTIDE SEQUENCE</scope>
    <source>
        <strain evidence="5">CHK188-11489</strain>
    </source>
</reference>
<dbReference type="InterPro" id="IPR046947">
    <property type="entry name" value="LytR-like"/>
</dbReference>
<dbReference type="InterPro" id="IPR001789">
    <property type="entry name" value="Sig_transdc_resp-reg_receiver"/>
</dbReference>
<keyword evidence="5" id="KW-0238">DNA-binding</keyword>
<name>A0A9D2FIQ7_9FIRM</name>
<comment type="function">
    <text evidence="2">May play the central regulatory role in sporulation. It may be an element of the effector pathway responsible for the activation of sporulation genes in response to nutritional stress. Spo0A may act in concert with spo0H (a sigma factor) to control the expression of some genes that are critical to the sporulation process.</text>
</comment>
<feature type="modified residue" description="4-aspartylphosphate" evidence="3">
    <location>
        <position position="61"/>
    </location>
</feature>
<gene>
    <name evidence="5" type="ORF">H9724_00600</name>
</gene>
<evidence type="ECO:0000256" key="3">
    <source>
        <dbReference type="PROSITE-ProRule" id="PRU00169"/>
    </source>
</evidence>
<evidence type="ECO:0000259" key="4">
    <source>
        <dbReference type="PROSITE" id="PS50110"/>
    </source>
</evidence>
<dbReference type="PANTHER" id="PTHR37299:SF1">
    <property type="entry name" value="STAGE 0 SPORULATION PROTEIN A HOMOLOG"/>
    <property type="match status" value="1"/>
</dbReference>
<organism evidence="5 6">
    <name type="scientific">Candidatus Gemmiger avistercoris</name>
    <dbReference type="NCBI Taxonomy" id="2838606"/>
    <lineage>
        <taxon>Bacteria</taxon>
        <taxon>Bacillati</taxon>
        <taxon>Bacillota</taxon>
        <taxon>Clostridia</taxon>
        <taxon>Eubacteriales</taxon>
        <taxon>Gemmiger</taxon>
    </lineage>
</organism>
<evidence type="ECO:0000313" key="6">
    <source>
        <dbReference type="Proteomes" id="UP000824105"/>
    </source>
</evidence>
<keyword evidence="3" id="KW-0597">Phosphoprotein</keyword>
<dbReference type="GO" id="GO:0003677">
    <property type="term" value="F:DNA binding"/>
    <property type="evidence" value="ECO:0007669"/>
    <property type="project" value="UniProtKB-KW"/>
</dbReference>
<dbReference type="PANTHER" id="PTHR37299">
    <property type="entry name" value="TRANSCRIPTIONAL REGULATOR-RELATED"/>
    <property type="match status" value="1"/>
</dbReference>
<dbReference type="SUPFAM" id="SSF52172">
    <property type="entry name" value="CheY-like"/>
    <property type="match status" value="1"/>
</dbReference>
<protein>
    <recommendedName>
        <fullName evidence="1">Stage 0 sporulation protein A homolog</fullName>
    </recommendedName>
</protein>
<dbReference type="AlphaFoldDB" id="A0A9D2FIQ7"/>
<dbReference type="Proteomes" id="UP000824105">
    <property type="component" value="Unassembled WGS sequence"/>
</dbReference>
<dbReference type="PROSITE" id="PS50110">
    <property type="entry name" value="RESPONSE_REGULATORY"/>
    <property type="match status" value="1"/>
</dbReference>
<dbReference type="GO" id="GO:0000156">
    <property type="term" value="F:phosphorelay response regulator activity"/>
    <property type="evidence" value="ECO:0007669"/>
    <property type="project" value="InterPro"/>
</dbReference>
<evidence type="ECO:0000256" key="1">
    <source>
        <dbReference type="ARBA" id="ARBA00018672"/>
    </source>
</evidence>
<sequence length="256" mass="27784">MKPDGHLTIAVCDDQPLVLRQVEQQLERQLAGVPHRIVPFSGSGDLLRAAAGQAFQLAILDVCLPDQDSGITLAQRLLALQPDCQIIFLTAYVACCQDVYDVAHVAFVLKEEMSARLPVAVARACTRLAAAPRPAGGARLLLGEPGDATQLFQADIIFLERRVRTTWVHTLQGQAATGEKLESLLARLAPDAFCQTHKSFAVHWPMVEQYGKTLIRLSGGVQVPISRRYAARVRQSFLRYVTALQGGPAGDGEAPP</sequence>
<comment type="caution">
    <text evidence="5">The sequence shown here is derived from an EMBL/GenBank/DDBJ whole genome shotgun (WGS) entry which is preliminary data.</text>
</comment>
<dbReference type="Gene3D" id="3.40.50.2300">
    <property type="match status" value="1"/>
</dbReference>
<dbReference type="SMART" id="SM00448">
    <property type="entry name" value="REC"/>
    <property type="match status" value="1"/>
</dbReference>
<feature type="domain" description="Response regulatory" evidence="4">
    <location>
        <begin position="8"/>
        <end position="125"/>
    </location>
</feature>
<accession>A0A9D2FIQ7</accession>